<dbReference type="OrthoDB" id="5993054at2"/>
<keyword evidence="2" id="KW-1185">Reference proteome</keyword>
<sequence length="338" mass="39182">MKRDACNKIIGAFLVFAGIGVSEVTFANDNTQISSQIFTNFSNLQVRDMRSDREGWQLDLKRFYLNLDHQFSADWTLKLTTDVQWQRQQDPTDVWFRHAYLEHRVNKQQTLKLGVAELPWIDYIARRVGYRYIDPSLNPKNQFAGPTDLGVHYSMNTDNFTVAAAAISGGGFKKPRIGERVDFELMGVWHVLPGLDVATGWYEGTRTLDKDENPRFHYAQRWNLALSYLLNNTRLGVEYAYNDNWTRVNQLAPDASDGWSVWASYGFKPGYSAFVRYDVSHPSRRLNPELKQDYFQLGVDWKATRFVTVALVAKKTEIDSLIIDQQQHEIGLWTMWNF</sequence>
<reference evidence="1 2" key="1">
    <citation type="submission" date="2018-12" db="EMBL/GenBank/DDBJ databases">
        <authorList>
            <person name="Li A."/>
            <person name="Zhang M."/>
            <person name="Zhu H."/>
        </authorList>
    </citation>
    <scope>NUCLEOTIDE SEQUENCE [LARGE SCALE GENOMIC DNA]</scope>
    <source>
        <strain evidence="1 2">R04H25</strain>
    </source>
</reference>
<dbReference type="EMBL" id="RSFE01000008">
    <property type="protein sequence ID" value="RWU09064.1"/>
    <property type="molecule type" value="Genomic_DNA"/>
</dbReference>
<protein>
    <recommendedName>
        <fullName evidence="3">Porin</fullName>
    </recommendedName>
</protein>
<accession>A0A443YY91</accession>
<dbReference type="Proteomes" id="UP000288789">
    <property type="component" value="Unassembled WGS sequence"/>
</dbReference>
<name>A0A443YY91_9GAMM</name>
<dbReference type="AlphaFoldDB" id="A0A443YY91"/>
<proteinExistence type="predicted"/>
<dbReference type="Gene3D" id="2.40.160.10">
    <property type="entry name" value="Porin"/>
    <property type="match status" value="1"/>
</dbReference>
<dbReference type="RefSeq" id="WP_128352914.1">
    <property type="nucleotide sequence ID" value="NZ_RSFE01000008.1"/>
</dbReference>
<organism evidence="1 2">
    <name type="scientific">Pseudidiomarina gelatinasegens</name>
    <dbReference type="NCBI Taxonomy" id="2487740"/>
    <lineage>
        <taxon>Bacteria</taxon>
        <taxon>Pseudomonadati</taxon>
        <taxon>Pseudomonadota</taxon>
        <taxon>Gammaproteobacteria</taxon>
        <taxon>Alteromonadales</taxon>
        <taxon>Idiomarinaceae</taxon>
        <taxon>Pseudidiomarina</taxon>
    </lineage>
</organism>
<dbReference type="InterPro" id="IPR023614">
    <property type="entry name" value="Porin_dom_sf"/>
</dbReference>
<evidence type="ECO:0008006" key="3">
    <source>
        <dbReference type="Google" id="ProtNLM"/>
    </source>
</evidence>
<gene>
    <name evidence="1" type="ORF">EGC76_10295</name>
</gene>
<evidence type="ECO:0000313" key="1">
    <source>
        <dbReference type="EMBL" id="RWU09064.1"/>
    </source>
</evidence>
<dbReference type="SUPFAM" id="SSF56935">
    <property type="entry name" value="Porins"/>
    <property type="match status" value="1"/>
</dbReference>
<evidence type="ECO:0000313" key="2">
    <source>
        <dbReference type="Proteomes" id="UP000288789"/>
    </source>
</evidence>
<comment type="caution">
    <text evidence="1">The sequence shown here is derived from an EMBL/GenBank/DDBJ whole genome shotgun (WGS) entry which is preliminary data.</text>
</comment>